<comment type="similarity">
    <text evidence="8">Belongs to the class-I aminoacyl-tRNA synthetase family. TyrS type 1 subfamily.</text>
</comment>
<dbReference type="InterPro" id="IPR001412">
    <property type="entry name" value="aa-tRNA-synth_I_CS"/>
</dbReference>
<dbReference type="Gene3D" id="1.10.240.10">
    <property type="entry name" value="Tyrosyl-Transfer RNA Synthetase"/>
    <property type="match status" value="1"/>
</dbReference>
<evidence type="ECO:0000313" key="10">
    <source>
        <dbReference type="EMBL" id="MCZ4549302.1"/>
    </source>
</evidence>
<evidence type="ECO:0000256" key="6">
    <source>
        <dbReference type="ARBA" id="ARBA00023146"/>
    </source>
</evidence>
<dbReference type="Pfam" id="PF22421">
    <property type="entry name" value="SYY_C-terminal"/>
    <property type="match status" value="1"/>
</dbReference>
<dbReference type="CDD" id="cd00805">
    <property type="entry name" value="TyrRS_core"/>
    <property type="match status" value="1"/>
</dbReference>
<comment type="catalytic activity">
    <reaction evidence="7 8">
        <text>tRNA(Tyr) + L-tyrosine + ATP = L-tyrosyl-tRNA(Tyr) + AMP + diphosphate + H(+)</text>
        <dbReference type="Rhea" id="RHEA:10220"/>
        <dbReference type="Rhea" id="RHEA-COMP:9706"/>
        <dbReference type="Rhea" id="RHEA-COMP:9707"/>
        <dbReference type="ChEBI" id="CHEBI:15378"/>
        <dbReference type="ChEBI" id="CHEBI:30616"/>
        <dbReference type="ChEBI" id="CHEBI:33019"/>
        <dbReference type="ChEBI" id="CHEBI:58315"/>
        <dbReference type="ChEBI" id="CHEBI:78442"/>
        <dbReference type="ChEBI" id="CHEBI:78536"/>
        <dbReference type="ChEBI" id="CHEBI:456215"/>
        <dbReference type="EC" id="6.1.1.1"/>
    </reaction>
</comment>
<dbReference type="Proteomes" id="UP001067235">
    <property type="component" value="Unassembled WGS sequence"/>
</dbReference>
<evidence type="ECO:0000313" key="11">
    <source>
        <dbReference type="Proteomes" id="UP001067235"/>
    </source>
</evidence>
<feature type="binding site" evidence="8">
    <location>
        <position position="240"/>
    </location>
    <ligand>
        <name>ATP</name>
        <dbReference type="ChEBI" id="CHEBI:30616"/>
    </ligand>
</feature>
<keyword evidence="8" id="KW-0963">Cytoplasm</keyword>
<dbReference type="PANTHER" id="PTHR11766">
    <property type="entry name" value="TYROSYL-TRNA SYNTHETASE"/>
    <property type="match status" value="1"/>
</dbReference>
<dbReference type="Pfam" id="PF00579">
    <property type="entry name" value="tRNA-synt_1b"/>
    <property type="match status" value="1"/>
</dbReference>
<dbReference type="InterPro" id="IPR024088">
    <property type="entry name" value="Tyr-tRNA-ligase_bac-type"/>
</dbReference>
<dbReference type="GO" id="GO:0004831">
    <property type="term" value="F:tyrosine-tRNA ligase activity"/>
    <property type="evidence" value="ECO:0007669"/>
    <property type="project" value="UniProtKB-EC"/>
</dbReference>
<dbReference type="InterPro" id="IPR036986">
    <property type="entry name" value="S4_RNA-bd_sf"/>
</dbReference>
<organism evidence="10 11">
    <name type="scientific">Gordonia rubripertincta</name>
    <name type="common">Rhodococcus corallinus</name>
    <dbReference type="NCBI Taxonomy" id="36822"/>
    <lineage>
        <taxon>Bacteria</taxon>
        <taxon>Bacillati</taxon>
        <taxon>Actinomycetota</taxon>
        <taxon>Actinomycetes</taxon>
        <taxon>Mycobacteriales</taxon>
        <taxon>Gordoniaceae</taxon>
        <taxon>Gordonia</taxon>
    </lineage>
</organism>
<evidence type="ECO:0000256" key="1">
    <source>
        <dbReference type="ARBA" id="ARBA00022598"/>
    </source>
</evidence>
<keyword evidence="2 8" id="KW-0547">Nucleotide-binding</keyword>
<dbReference type="PANTHER" id="PTHR11766:SF0">
    <property type="entry name" value="TYROSINE--TRNA LIGASE, MITOCHONDRIAL"/>
    <property type="match status" value="1"/>
</dbReference>
<dbReference type="EC" id="6.1.1.1" evidence="8"/>
<name>A0ABT4MQP1_GORRU</name>
<evidence type="ECO:0000256" key="4">
    <source>
        <dbReference type="ARBA" id="ARBA00022884"/>
    </source>
</evidence>
<comment type="function">
    <text evidence="8">Catalyzes the attachment of tyrosine to tRNA(Tyr) in a two-step reaction: tyrosine is first activated by ATP to form Tyr-AMP and then transferred to the acceptor end of tRNA(Tyr).</text>
</comment>
<dbReference type="InterPro" id="IPR054608">
    <property type="entry name" value="SYY-like_C"/>
</dbReference>
<comment type="subunit">
    <text evidence="8">Homodimer.</text>
</comment>
<protein>
    <recommendedName>
        <fullName evidence="8">Tyrosine--tRNA ligase</fullName>
        <ecNumber evidence="8">6.1.1.1</ecNumber>
    </recommendedName>
    <alternativeName>
        <fullName evidence="8">Tyrosyl-tRNA synthetase</fullName>
        <shortName evidence="8">TyrRS</shortName>
    </alternativeName>
</protein>
<accession>A0ABT4MQP1</accession>
<dbReference type="InterPro" id="IPR002307">
    <property type="entry name" value="Tyr-tRNA-ligase"/>
</dbReference>
<reference evidence="10" key="1">
    <citation type="submission" date="2022-12" db="EMBL/GenBank/DDBJ databases">
        <authorList>
            <person name="Krivoruchko A.V."/>
            <person name="Elkin A."/>
        </authorList>
    </citation>
    <scope>NUCLEOTIDE SEQUENCE</scope>
    <source>
        <strain evidence="10">IEGM 1388</strain>
    </source>
</reference>
<evidence type="ECO:0000256" key="7">
    <source>
        <dbReference type="ARBA" id="ARBA00048248"/>
    </source>
</evidence>
<evidence type="ECO:0000256" key="2">
    <source>
        <dbReference type="ARBA" id="ARBA00022741"/>
    </source>
</evidence>
<evidence type="ECO:0000256" key="5">
    <source>
        <dbReference type="ARBA" id="ARBA00022917"/>
    </source>
</evidence>
<feature type="binding site" evidence="8">
    <location>
        <position position="177"/>
    </location>
    <ligand>
        <name>L-tyrosine</name>
        <dbReference type="ChEBI" id="CHEBI:58315"/>
    </ligand>
</feature>
<dbReference type="Gene3D" id="3.40.50.620">
    <property type="entry name" value="HUPs"/>
    <property type="match status" value="1"/>
</dbReference>
<keyword evidence="5 8" id="KW-0648">Protein biosynthesis</keyword>
<dbReference type="InterPro" id="IPR002305">
    <property type="entry name" value="aa-tRNA-synth_Ic"/>
</dbReference>
<dbReference type="Gene3D" id="3.10.290.10">
    <property type="entry name" value="RNA-binding S4 domain"/>
    <property type="match status" value="1"/>
</dbReference>
<keyword evidence="11" id="KW-1185">Reference proteome</keyword>
<dbReference type="InterPro" id="IPR024107">
    <property type="entry name" value="Tyr-tRNA-ligase_bac_1"/>
</dbReference>
<feature type="binding site" evidence="8">
    <location>
        <position position="42"/>
    </location>
    <ligand>
        <name>L-tyrosine</name>
        <dbReference type="ChEBI" id="CHEBI:58315"/>
    </ligand>
</feature>
<dbReference type="SUPFAM" id="SSF55174">
    <property type="entry name" value="Alpha-L RNA-binding motif"/>
    <property type="match status" value="1"/>
</dbReference>
<dbReference type="EMBL" id="JAPWIE010000001">
    <property type="protein sequence ID" value="MCZ4549302.1"/>
    <property type="molecule type" value="Genomic_DNA"/>
</dbReference>
<dbReference type="PROSITE" id="PS00178">
    <property type="entry name" value="AA_TRNA_LIGASE_I"/>
    <property type="match status" value="1"/>
</dbReference>
<feature type="short sequence motif" description="'HIGH' region" evidence="8">
    <location>
        <begin position="47"/>
        <end position="56"/>
    </location>
</feature>
<evidence type="ECO:0000256" key="3">
    <source>
        <dbReference type="ARBA" id="ARBA00022840"/>
    </source>
</evidence>
<proteinExistence type="inferred from homology"/>
<comment type="caution">
    <text evidence="10">The sequence shown here is derived from an EMBL/GenBank/DDBJ whole genome shotgun (WGS) entry which is preliminary data.</text>
</comment>
<evidence type="ECO:0000256" key="8">
    <source>
        <dbReference type="HAMAP-Rule" id="MF_02006"/>
    </source>
</evidence>
<keyword evidence="6 8" id="KW-0030">Aminoacyl-tRNA synthetase</keyword>
<dbReference type="PRINTS" id="PR01040">
    <property type="entry name" value="TRNASYNTHTYR"/>
</dbReference>
<evidence type="ECO:0000259" key="9">
    <source>
        <dbReference type="Pfam" id="PF22421"/>
    </source>
</evidence>
<keyword evidence="1 8" id="KW-0436">Ligase</keyword>
<dbReference type="HAMAP" id="MF_02006">
    <property type="entry name" value="Tyr_tRNA_synth_type1"/>
    <property type="match status" value="1"/>
</dbReference>
<sequence length="429" mass="46833">MTEANPDQPSAILDELTWRGLIAQSTDLDELGRMLGDLTTLYAGFDPTAPSLHAGHLVPLLTLRRFQRAGHRPIVLAGGATGMIGDPRDVGERVMQTAEAVADSAEKIRLQLERFVDFDESPTGAVVVDNLEWTSKLSVVDFLRDVGKHFSVNTMLARDTVRRRLESDGISYTEFSYMLLQANDYVQLHREYGCSLQIGGSDQWGNIIAGVDLTRRVAGDSVHAMTVPLVTAADGKKFGKSTGGGSLWLDPEKTTPYAWYQYFLNTADADVIRYLKWFTFLGREEIDRLELVTAETPHLREAQRRLAAEMTTLVHGQANTDAVQVASQALFGRAELTDLDEGTLAAALSETTVAEFDAGATPTIVELLVGTGLSESNKAARRTVGEGGAYVNNQKITAEDWQPADADLLHGSWLVVRRGKKNLAGARIG</sequence>
<keyword evidence="3 8" id="KW-0067">ATP-binding</keyword>
<dbReference type="RefSeq" id="WP_301569800.1">
    <property type="nucleotide sequence ID" value="NZ_JAPWIE010000001.1"/>
</dbReference>
<comment type="subcellular location">
    <subcellularLocation>
        <location evidence="8">Cytoplasm</location>
    </subcellularLocation>
</comment>
<dbReference type="NCBIfam" id="TIGR00234">
    <property type="entry name" value="tyrS"/>
    <property type="match status" value="1"/>
</dbReference>
<feature type="binding site" evidence="8">
    <location>
        <position position="181"/>
    </location>
    <ligand>
        <name>L-tyrosine</name>
        <dbReference type="ChEBI" id="CHEBI:58315"/>
    </ligand>
</feature>
<feature type="short sequence motif" description="'KMSKS' region" evidence="8">
    <location>
        <begin position="237"/>
        <end position="241"/>
    </location>
</feature>
<keyword evidence="4" id="KW-0694">RNA-binding</keyword>
<dbReference type="SUPFAM" id="SSF52374">
    <property type="entry name" value="Nucleotidylyl transferase"/>
    <property type="match status" value="1"/>
</dbReference>
<gene>
    <name evidence="8 10" type="primary">tyrS</name>
    <name evidence="10" type="ORF">O4213_04870</name>
</gene>
<feature type="domain" description="Tyrosine--tRNA ligase SYY-like C-terminal" evidence="9">
    <location>
        <begin position="360"/>
        <end position="422"/>
    </location>
</feature>
<dbReference type="InterPro" id="IPR014729">
    <property type="entry name" value="Rossmann-like_a/b/a_fold"/>
</dbReference>